<dbReference type="InterPro" id="IPR018929">
    <property type="entry name" value="DUF2510"/>
</dbReference>
<sequence>MGSIGKVLYQQARRPFWQRHPVVAACAVAATAWLLLNGAHVLVAVIGIAWLALAIRRRRRAIALRDAGLRARAEYEHLLSLRGDPRGIYGRYPPVQQGWYPDPRNRCRLRYFDGAMWTGYTASAGQ</sequence>
<name>A0A7I9WAD4_MYCAG</name>
<accession>A0A7I9WAD4</accession>
<evidence type="ECO:0000259" key="2">
    <source>
        <dbReference type="Pfam" id="PF10708"/>
    </source>
</evidence>
<reference evidence="3 4" key="1">
    <citation type="journal article" date="2019" name="Emerg. Microbes Infect.">
        <title>Comprehensive subspecies identification of 175 nontuberculous mycobacteria species based on 7547 genomic profiles.</title>
        <authorList>
            <person name="Matsumoto Y."/>
            <person name="Kinjo T."/>
            <person name="Motooka D."/>
            <person name="Nabeya D."/>
            <person name="Jung N."/>
            <person name="Uechi K."/>
            <person name="Horii T."/>
            <person name="Iida T."/>
            <person name="Fujita J."/>
            <person name="Nakamura S."/>
        </authorList>
    </citation>
    <scope>NUCLEOTIDE SEQUENCE [LARGE SCALE GENOMIC DNA]</scope>
    <source>
        <strain evidence="3 4">JCM 6377</strain>
    </source>
</reference>
<feature type="domain" description="DUF2510" evidence="2">
    <location>
        <begin position="98"/>
        <end position="125"/>
    </location>
</feature>
<keyword evidence="1" id="KW-0472">Membrane</keyword>
<feature type="transmembrane region" description="Helical" evidence="1">
    <location>
        <begin position="22"/>
        <end position="55"/>
    </location>
</feature>
<organism evidence="3 4">
    <name type="scientific">Mycolicibacterium agri</name>
    <name type="common">Mycobacterium agri</name>
    <dbReference type="NCBI Taxonomy" id="36811"/>
    <lineage>
        <taxon>Bacteria</taxon>
        <taxon>Bacillati</taxon>
        <taxon>Actinomycetota</taxon>
        <taxon>Actinomycetes</taxon>
        <taxon>Mycobacteriales</taxon>
        <taxon>Mycobacteriaceae</taxon>
        <taxon>Mycolicibacterium</taxon>
    </lineage>
</organism>
<keyword evidence="1" id="KW-0812">Transmembrane</keyword>
<dbReference type="Pfam" id="PF10708">
    <property type="entry name" value="DUF2510"/>
    <property type="match status" value="1"/>
</dbReference>
<protein>
    <recommendedName>
        <fullName evidence="2">DUF2510 domain-containing protein</fullName>
    </recommendedName>
</protein>
<evidence type="ECO:0000256" key="1">
    <source>
        <dbReference type="SAM" id="Phobius"/>
    </source>
</evidence>
<keyword evidence="1" id="KW-1133">Transmembrane helix</keyword>
<evidence type="ECO:0000313" key="3">
    <source>
        <dbReference type="EMBL" id="GFG54247.1"/>
    </source>
</evidence>
<evidence type="ECO:0000313" key="4">
    <source>
        <dbReference type="Proteomes" id="UP000465302"/>
    </source>
</evidence>
<gene>
    <name evidence="3" type="ORF">MAGR_56880</name>
</gene>
<dbReference type="Proteomes" id="UP000465302">
    <property type="component" value="Unassembled WGS sequence"/>
</dbReference>
<dbReference type="EMBL" id="BLKS01000001">
    <property type="protein sequence ID" value="GFG54247.1"/>
    <property type="molecule type" value="Genomic_DNA"/>
</dbReference>
<dbReference type="AlphaFoldDB" id="A0A7I9WAD4"/>
<comment type="caution">
    <text evidence="3">The sequence shown here is derived from an EMBL/GenBank/DDBJ whole genome shotgun (WGS) entry which is preliminary data.</text>
</comment>
<proteinExistence type="predicted"/>